<name>A0A198AJE3_9BACL</name>
<evidence type="ECO:0000256" key="4">
    <source>
        <dbReference type="ARBA" id="ARBA00023163"/>
    </source>
</evidence>
<keyword evidence="7" id="KW-1185">Reference proteome</keyword>
<dbReference type="SUPFAM" id="SSF46955">
    <property type="entry name" value="Putative DNA-binding domain"/>
    <property type="match status" value="1"/>
</dbReference>
<evidence type="ECO:0000256" key="2">
    <source>
        <dbReference type="ARBA" id="ARBA00023015"/>
    </source>
</evidence>
<keyword evidence="3" id="KW-0238">DNA-binding</keyword>
<dbReference type="GO" id="GO:0003677">
    <property type="term" value="F:DNA binding"/>
    <property type="evidence" value="ECO:0007669"/>
    <property type="project" value="UniProtKB-KW"/>
</dbReference>
<dbReference type="Pfam" id="PF13411">
    <property type="entry name" value="MerR_1"/>
    <property type="match status" value="1"/>
</dbReference>
<organism evidence="6 7">
    <name type="scientific">Paenibacillus oryzisoli</name>
    <dbReference type="NCBI Taxonomy" id="1850517"/>
    <lineage>
        <taxon>Bacteria</taxon>
        <taxon>Bacillati</taxon>
        <taxon>Bacillota</taxon>
        <taxon>Bacilli</taxon>
        <taxon>Bacillales</taxon>
        <taxon>Paenibacillaceae</taxon>
        <taxon>Paenibacillus</taxon>
    </lineage>
</organism>
<evidence type="ECO:0000313" key="7">
    <source>
        <dbReference type="Proteomes" id="UP000078454"/>
    </source>
</evidence>
<dbReference type="GO" id="GO:0003700">
    <property type="term" value="F:DNA-binding transcription factor activity"/>
    <property type="evidence" value="ECO:0007669"/>
    <property type="project" value="InterPro"/>
</dbReference>
<sequence>MSEATGFSIKEAAIQSALSEDTIRYYEKIGLLPQPDRKNNRHRIYHSEDLAVMKLITCLKKTGMSLDEMKPFLGLTAESNLIEHPDLQVKLNQHKENIQHQINSLQMILDVIDSKLSSGNMLPEACVLADPTKKLPQVRSIG</sequence>
<protein>
    <submittedName>
        <fullName evidence="6">MerR family transcriptional regulator</fullName>
    </submittedName>
</protein>
<dbReference type="OrthoDB" id="9811174at2"/>
<dbReference type="PROSITE" id="PS50937">
    <property type="entry name" value="HTH_MERR_2"/>
    <property type="match status" value="1"/>
</dbReference>
<evidence type="ECO:0000313" key="6">
    <source>
        <dbReference type="EMBL" id="OAS21599.1"/>
    </source>
</evidence>
<evidence type="ECO:0000259" key="5">
    <source>
        <dbReference type="PROSITE" id="PS50937"/>
    </source>
</evidence>
<dbReference type="InterPro" id="IPR000551">
    <property type="entry name" value="MerR-type_HTH_dom"/>
</dbReference>
<keyword evidence="2" id="KW-0805">Transcription regulation</keyword>
<dbReference type="PANTHER" id="PTHR30204:SF69">
    <property type="entry name" value="MERR-FAMILY TRANSCRIPTIONAL REGULATOR"/>
    <property type="match status" value="1"/>
</dbReference>
<dbReference type="EMBL" id="LYPB01000048">
    <property type="protein sequence ID" value="OAS21599.1"/>
    <property type="molecule type" value="Genomic_DNA"/>
</dbReference>
<keyword evidence="4" id="KW-0804">Transcription</keyword>
<keyword evidence="1" id="KW-0678">Repressor</keyword>
<dbReference type="CDD" id="cd01109">
    <property type="entry name" value="HTH_YyaN"/>
    <property type="match status" value="1"/>
</dbReference>
<dbReference type="STRING" id="1850517.A8708_16880"/>
<dbReference type="InterPro" id="IPR047057">
    <property type="entry name" value="MerR_fam"/>
</dbReference>
<dbReference type="InterPro" id="IPR009061">
    <property type="entry name" value="DNA-bd_dom_put_sf"/>
</dbReference>
<accession>A0A198AJE3</accession>
<comment type="caution">
    <text evidence="6">The sequence shown here is derived from an EMBL/GenBank/DDBJ whole genome shotgun (WGS) entry which is preliminary data.</text>
</comment>
<dbReference type="AlphaFoldDB" id="A0A198AJE3"/>
<dbReference type="Gene3D" id="1.10.1660.10">
    <property type="match status" value="1"/>
</dbReference>
<reference evidence="6 7" key="1">
    <citation type="submission" date="2016-05" db="EMBL/GenBank/DDBJ databases">
        <title>Paenibacillus sp. 1ZS3-15 nov., isolated from the rhizosphere soil.</title>
        <authorList>
            <person name="Zhang X.X."/>
            <person name="Zhang J."/>
        </authorList>
    </citation>
    <scope>NUCLEOTIDE SEQUENCE [LARGE SCALE GENOMIC DNA]</scope>
    <source>
        <strain evidence="6 7">1ZS3-15</strain>
    </source>
</reference>
<dbReference type="PANTHER" id="PTHR30204">
    <property type="entry name" value="REDOX-CYCLING DRUG-SENSING TRANSCRIPTIONAL ACTIVATOR SOXR"/>
    <property type="match status" value="1"/>
</dbReference>
<evidence type="ECO:0000256" key="1">
    <source>
        <dbReference type="ARBA" id="ARBA00022491"/>
    </source>
</evidence>
<dbReference type="Proteomes" id="UP000078454">
    <property type="component" value="Unassembled WGS sequence"/>
</dbReference>
<evidence type="ECO:0000256" key="3">
    <source>
        <dbReference type="ARBA" id="ARBA00023125"/>
    </source>
</evidence>
<proteinExistence type="predicted"/>
<dbReference type="SMART" id="SM00422">
    <property type="entry name" value="HTH_MERR"/>
    <property type="match status" value="1"/>
</dbReference>
<gene>
    <name evidence="6" type="ORF">A8708_16880</name>
</gene>
<feature type="domain" description="HTH merR-type" evidence="5">
    <location>
        <begin position="6"/>
        <end position="75"/>
    </location>
</feature>
<dbReference type="RefSeq" id="WP_068662460.1">
    <property type="nucleotide sequence ID" value="NZ_LYPB01000048.1"/>
</dbReference>